<evidence type="ECO:0000313" key="2">
    <source>
        <dbReference type="EMBL" id="KAJ5724887.1"/>
    </source>
</evidence>
<keyword evidence="3" id="KW-1185">Reference proteome</keyword>
<evidence type="ECO:0000313" key="3">
    <source>
        <dbReference type="Proteomes" id="UP001215712"/>
    </source>
</evidence>
<accession>A0AAD6HL47</accession>
<organism evidence="2 3">
    <name type="scientific">Penicillium malachiteum</name>
    <dbReference type="NCBI Taxonomy" id="1324776"/>
    <lineage>
        <taxon>Eukaryota</taxon>
        <taxon>Fungi</taxon>
        <taxon>Dikarya</taxon>
        <taxon>Ascomycota</taxon>
        <taxon>Pezizomycotina</taxon>
        <taxon>Eurotiomycetes</taxon>
        <taxon>Eurotiomycetidae</taxon>
        <taxon>Eurotiales</taxon>
        <taxon>Aspergillaceae</taxon>
        <taxon>Penicillium</taxon>
    </lineage>
</organism>
<name>A0AAD6HL47_9EURO</name>
<protein>
    <submittedName>
        <fullName evidence="2">Uncharacterized protein</fullName>
    </submittedName>
</protein>
<proteinExistence type="predicted"/>
<dbReference type="Proteomes" id="UP001215712">
    <property type="component" value="Unassembled WGS sequence"/>
</dbReference>
<feature type="compositionally biased region" description="Basic and acidic residues" evidence="1">
    <location>
        <begin position="434"/>
        <end position="445"/>
    </location>
</feature>
<dbReference type="AlphaFoldDB" id="A0AAD6HL47"/>
<evidence type="ECO:0000256" key="1">
    <source>
        <dbReference type="SAM" id="MobiDB-lite"/>
    </source>
</evidence>
<feature type="compositionally biased region" description="Basic and acidic residues" evidence="1">
    <location>
        <begin position="499"/>
        <end position="508"/>
    </location>
</feature>
<sequence>MLLPVPTTAGLSPVSPITPISEEDEDIDVSDISLQTEQPATPVVPVHPIPKLQGPFEESISETSEVTRSYWVVDIDAQTRRRDLLENDEYERLCGRKWRQRSSEQYHPFWKLASQMVFGVHLLAKQLAISEPQVMKILQTHVDEMDGFLQRTTEDFMMIHLDVRTRIQYLNLPLENLDVFDQMLEDRSFRLSLVSYNDQIEHAVDRFTLAITDAIRDLLKGKEAISVLWHYLIQLSSDGCFESHRLKAFYQAMMDNLEGWLEAFSKLRRRGAALQRALGQLAFAVTEMQRRVGVASRKDARLLMKANKEPARKKSLKMKLCSIKGSSSTNTPTPVPKKASSNKPLPRDPFLHQTKSRSRQAGDTEETERVDVGQSNTNATKRESNIPRALSRAKSCSALAMDSSSGATTPIPATPRVPRRLSRKLSKPFLPKRSASDGEKADPKQNRPATAPARTLKSRSASIEQLKALWANNRPGTQQSMAKTPATPTPRRGASHQNSENEKSESMKEQISHFLKTDRVVEAWDNMASKTGTCGRTISKTAKDWPCSIFRAKSPNAWRARAGEGTDLSDTDLGRQMSWVQDEPEVLNTYSFKQRPEMAPRIHVLSVHMTLDEELDADEGIIDEMPDVIGDSESIITALPAVPPPTSATIPSVASEYRPRTIECAQG</sequence>
<gene>
    <name evidence="2" type="ORF">N7493_006615</name>
</gene>
<reference evidence="2" key="2">
    <citation type="submission" date="2023-01" db="EMBL/GenBank/DDBJ databases">
        <authorList>
            <person name="Petersen C."/>
        </authorList>
    </citation>
    <scope>NUCLEOTIDE SEQUENCE</scope>
    <source>
        <strain evidence="2">IBT 17514</strain>
    </source>
</reference>
<feature type="region of interest" description="Disordered" evidence="1">
    <location>
        <begin position="305"/>
        <end position="508"/>
    </location>
</feature>
<feature type="compositionally biased region" description="Basic residues" evidence="1">
    <location>
        <begin position="417"/>
        <end position="426"/>
    </location>
</feature>
<dbReference type="EMBL" id="JAQJAN010000008">
    <property type="protein sequence ID" value="KAJ5724887.1"/>
    <property type="molecule type" value="Genomic_DNA"/>
</dbReference>
<comment type="caution">
    <text evidence="2">The sequence shown here is derived from an EMBL/GenBank/DDBJ whole genome shotgun (WGS) entry which is preliminary data.</text>
</comment>
<feature type="region of interest" description="Disordered" evidence="1">
    <location>
        <begin position="1"/>
        <end position="21"/>
    </location>
</feature>
<reference evidence="2" key="1">
    <citation type="journal article" date="2023" name="IMA Fungus">
        <title>Comparative genomic study of the Penicillium genus elucidates a diverse pangenome and 15 lateral gene transfer events.</title>
        <authorList>
            <person name="Petersen C."/>
            <person name="Sorensen T."/>
            <person name="Nielsen M.R."/>
            <person name="Sondergaard T.E."/>
            <person name="Sorensen J.L."/>
            <person name="Fitzpatrick D.A."/>
            <person name="Frisvad J.C."/>
            <person name="Nielsen K.L."/>
        </authorList>
    </citation>
    <scope>NUCLEOTIDE SEQUENCE</scope>
    <source>
        <strain evidence="2">IBT 17514</strain>
    </source>
</reference>